<sequence length="326" mass="35938">MSSNHRRSPCKPSSPIRQKNQVHSSMPRAERHAPVAQPQPTRRSRRLQGKSDGASQPSSPAPTIIDEANVEDLQLTPPSTMTPSDFTTPQTPGATPGPRDSFIQRPTVTRAPRPLKRHDARISAQDFSARTRYNGSLAENQSLNHPFKVAQPALLVVALTQSPLPSLTGTAGNDLGPVERSSFTPRHLQDVHDGWSARSTSGRCQFWITREDRFSGPKEHTSISTARKQVNCLLRHPWRTSTWKVLQCVLDQMARCSVKVAHSYWGMMGRRYIGKRKTCDSKLACRLLCPQMSVGGSGSVLLEQSSSSKRAANPDHSSVPYPPLGL</sequence>
<feature type="region of interest" description="Disordered" evidence="1">
    <location>
        <begin position="305"/>
        <end position="326"/>
    </location>
</feature>
<evidence type="ECO:0000256" key="1">
    <source>
        <dbReference type="SAM" id="MobiDB-lite"/>
    </source>
</evidence>
<keyword evidence="3" id="KW-1185">Reference proteome</keyword>
<feature type="compositionally biased region" description="Polar residues" evidence="1">
    <location>
        <begin position="15"/>
        <end position="24"/>
    </location>
</feature>
<protein>
    <submittedName>
        <fullName evidence="2">Uncharacterized protein</fullName>
    </submittedName>
</protein>
<gene>
    <name evidence="2" type="ORF">HGRIS_000385</name>
</gene>
<organism evidence="2 3">
    <name type="scientific">Hohenbuehelia grisea</name>
    <dbReference type="NCBI Taxonomy" id="104357"/>
    <lineage>
        <taxon>Eukaryota</taxon>
        <taxon>Fungi</taxon>
        <taxon>Dikarya</taxon>
        <taxon>Basidiomycota</taxon>
        <taxon>Agaricomycotina</taxon>
        <taxon>Agaricomycetes</taxon>
        <taxon>Agaricomycetidae</taxon>
        <taxon>Agaricales</taxon>
        <taxon>Pleurotineae</taxon>
        <taxon>Pleurotaceae</taxon>
        <taxon>Hohenbuehelia</taxon>
    </lineage>
</organism>
<dbReference type="EMBL" id="JASNQZ010000004">
    <property type="protein sequence ID" value="KAL0958227.1"/>
    <property type="molecule type" value="Genomic_DNA"/>
</dbReference>
<feature type="region of interest" description="Disordered" evidence="1">
    <location>
        <begin position="1"/>
        <end position="118"/>
    </location>
</feature>
<proteinExistence type="predicted"/>
<accession>A0ABR3JR16</accession>
<feature type="compositionally biased region" description="Polar residues" evidence="1">
    <location>
        <begin position="76"/>
        <end position="86"/>
    </location>
</feature>
<evidence type="ECO:0000313" key="2">
    <source>
        <dbReference type="EMBL" id="KAL0958227.1"/>
    </source>
</evidence>
<reference evidence="3" key="1">
    <citation type="submission" date="2024-06" db="EMBL/GenBank/DDBJ databases">
        <title>Multi-omics analyses provide insights into the biosynthesis of the anticancer antibiotic pleurotin in Hohenbuehelia grisea.</title>
        <authorList>
            <person name="Weaver J.A."/>
            <person name="Alberti F."/>
        </authorList>
    </citation>
    <scope>NUCLEOTIDE SEQUENCE [LARGE SCALE GENOMIC DNA]</scope>
    <source>
        <strain evidence="3">T-177</strain>
    </source>
</reference>
<name>A0ABR3JR16_9AGAR</name>
<dbReference type="Proteomes" id="UP001556367">
    <property type="component" value="Unassembled WGS sequence"/>
</dbReference>
<evidence type="ECO:0000313" key="3">
    <source>
        <dbReference type="Proteomes" id="UP001556367"/>
    </source>
</evidence>
<feature type="compositionally biased region" description="Low complexity" evidence="1">
    <location>
        <begin position="87"/>
        <end position="98"/>
    </location>
</feature>
<comment type="caution">
    <text evidence="2">The sequence shown here is derived from an EMBL/GenBank/DDBJ whole genome shotgun (WGS) entry which is preliminary data.</text>
</comment>